<dbReference type="HOGENOM" id="CLU_1954729_0_0_2"/>
<keyword evidence="2" id="KW-1185">Reference proteome</keyword>
<dbReference type="RefSeq" id="WP_015018271.1">
    <property type="nucleotide sequence ID" value="NC_018719.1"/>
</dbReference>
<proteinExistence type="predicted"/>
<dbReference type="InParanoid" id="K0I8Z0"/>
<accession>K0I8Z0</accession>
<dbReference type="OrthoDB" id="12335at2157"/>
<gene>
    <name evidence="1" type="ordered locus">Ngar_c07840</name>
</gene>
<dbReference type="BioCyc" id="CNIT1237085:G1324-782-MONOMER"/>
<evidence type="ECO:0000313" key="1">
    <source>
        <dbReference type="EMBL" id="AFU57726.1"/>
    </source>
</evidence>
<dbReference type="KEGG" id="nga:Ngar_c07840"/>
<dbReference type="AlphaFoldDB" id="K0I8Z0"/>
<dbReference type="EMBL" id="CP002408">
    <property type="protein sequence ID" value="AFU57726.1"/>
    <property type="molecule type" value="Genomic_DNA"/>
</dbReference>
<reference evidence="1 2" key="1">
    <citation type="journal article" date="2012" name="Environ. Microbiol.">
        <title>The genome of the ammonia-oxidizing Candidatus Nitrososphaera gargensis: insights into metabolic versatility and environmental adaptations.</title>
        <authorList>
            <person name="Spang A."/>
            <person name="Poehlein A."/>
            <person name="Offre P."/>
            <person name="Zumbragel S."/>
            <person name="Haider S."/>
            <person name="Rychlik N."/>
            <person name="Nowka B."/>
            <person name="Schmeisser C."/>
            <person name="Lebedeva E.V."/>
            <person name="Rattei T."/>
            <person name="Bohm C."/>
            <person name="Schmid M."/>
            <person name="Galushko A."/>
            <person name="Hatzenpichler R."/>
            <person name="Weinmaier T."/>
            <person name="Daniel R."/>
            <person name="Schleper C."/>
            <person name="Spieck E."/>
            <person name="Streit W."/>
            <person name="Wagner M."/>
        </authorList>
    </citation>
    <scope>NUCLEOTIDE SEQUENCE [LARGE SCALE GENOMIC DNA]</scope>
    <source>
        <strain evidence="2">Ga9.2</strain>
    </source>
</reference>
<dbReference type="Proteomes" id="UP000008037">
    <property type="component" value="Chromosome"/>
</dbReference>
<protein>
    <submittedName>
        <fullName evidence="1">Uncharacterized protein</fullName>
    </submittedName>
</protein>
<name>K0I8Z0_NITGG</name>
<evidence type="ECO:0000313" key="2">
    <source>
        <dbReference type="Proteomes" id="UP000008037"/>
    </source>
</evidence>
<organism evidence="1 2">
    <name type="scientific">Nitrososphaera gargensis (strain Ga9.2)</name>
    <dbReference type="NCBI Taxonomy" id="1237085"/>
    <lineage>
        <taxon>Archaea</taxon>
        <taxon>Nitrososphaerota</taxon>
        <taxon>Nitrososphaeria</taxon>
        <taxon>Nitrososphaerales</taxon>
        <taxon>Nitrososphaeraceae</taxon>
        <taxon>Nitrososphaera</taxon>
    </lineage>
</organism>
<sequence>MNSNYFVFEGIYSGNHNLEYDTTHLDKPPAPHREIEYYFADQYHPIVFINTSNHAMGPHDNNHDLWKWEYVSWIKEAPIVGEPRHEKRSSGTSNQYFSRQKPEMIIKAEIKDVEHEKVHCIWNSPFRF</sequence>
<dbReference type="GeneID" id="13795179"/>